<organism evidence="1 2">
    <name type="scientific">Weissella minor</name>
    <dbReference type="NCBI Taxonomy" id="1620"/>
    <lineage>
        <taxon>Bacteria</taxon>
        <taxon>Bacillati</taxon>
        <taxon>Bacillota</taxon>
        <taxon>Bacilli</taxon>
        <taxon>Lactobacillales</taxon>
        <taxon>Lactobacillaceae</taxon>
        <taxon>Weissella</taxon>
    </lineage>
</organism>
<dbReference type="Proteomes" id="UP000051673">
    <property type="component" value="Unassembled WGS sequence"/>
</dbReference>
<evidence type="ECO:0000313" key="1">
    <source>
        <dbReference type="EMBL" id="KRN77912.1"/>
    </source>
</evidence>
<evidence type="ECO:0008006" key="3">
    <source>
        <dbReference type="Google" id="ProtNLM"/>
    </source>
</evidence>
<reference evidence="1 2" key="1">
    <citation type="journal article" date="2015" name="Genome Announc.">
        <title>Expanding the biotechnology potential of lactobacilli through comparative genomics of 213 strains and associated genera.</title>
        <authorList>
            <person name="Sun Z."/>
            <person name="Harris H.M."/>
            <person name="McCann A."/>
            <person name="Guo C."/>
            <person name="Argimon S."/>
            <person name="Zhang W."/>
            <person name="Yang X."/>
            <person name="Jeffery I.B."/>
            <person name="Cooney J.C."/>
            <person name="Kagawa T.F."/>
            <person name="Liu W."/>
            <person name="Song Y."/>
            <person name="Salvetti E."/>
            <person name="Wrobel A."/>
            <person name="Rasinkangas P."/>
            <person name="Parkhill J."/>
            <person name="Rea M.C."/>
            <person name="O'Sullivan O."/>
            <person name="Ritari J."/>
            <person name="Douillard F.P."/>
            <person name="Paul Ross R."/>
            <person name="Yang R."/>
            <person name="Briner A.E."/>
            <person name="Felis G.E."/>
            <person name="de Vos W.M."/>
            <person name="Barrangou R."/>
            <person name="Klaenhammer T.R."/>
            <person name="Caufield P.W."/>
            <person name="Cui Y."/>
            <person name="Zhang H."/>
            <person name="O'Toole P.W."/>
        </authorList>
    </citation>
    <scope>NUCLEOTIDE SEQUENCE [LARGE SCALE GENOMIC DNA]</scope>
    <source>
        <strain evidence="1 2">DSM 20014</strain>
    </source>
</reference>
<dbReference type="STRING" id="1620.IV67_GL000730"/>
<accession>A0A0R2JL38</accession>
<dbReference type="PATRIC" id="fig|1620.3.peg.740"/>
<protein>
    <recommendedName>
        <fullName evidence="3">TPR repeat-containing protein</fullName>
    </recommendedName>
</protein>
<proteinExistence type="predicted"/>
<dbReference type="OrthoDB" id="1655898at2"/>
<sequence length="304" mass="34874">MTMASDYQQLQEDAQKNIATGNIEAAIEQLEQAYTLEQSFEVNQQLVQYYYEHEQLQAATDLIKEFVADYVQGTESQQSLYVDVCVRANYFIDARQFVAQLPVNNQLSYVETIIEAENRYRDDQHTALVTNQKAFFHLSEVPMGQQSRAISKAKQLPLQEFVFSARGILVDPFAHQLTRVSVLDELMKLAVAEPVDMLTLIETKINIKPSDIKALEQQPIVIEVMGRLAESPLANDPSQYLVLEQQFRLCLMLLMPNFDEAIGDVQTWMEQTLLMFGFEFQTDKTETETQKIWREGLSNALLKL</sequence>
<gene>
    <name evidence="1" type="ORF">IV67_GL000730</name>
</gene>
<name>A0A0R2JL38_9LACO</name>
<dbReference type="RefSeq" id="WP_057786019.1">
    <property type="nucleotide sequence ID" value="NZ_JQCD01000005.1"/>
</dbReference>
<evidence type="ECO:0000313" key="2">
    <source>
        <dbReference type="Proteomes" id="UP000051673"/>
    </source>
</evidence>
<dbReference type="AlphaFoldDB" id="A0A0R2JL38"/>
<keyword evidence="2" id="KW-1185">Reference proteome</keyword>
<comment type="caution">
    <text evidence="1">The sequence shown here is derived from an EMBL/GenBank/DDBJ whole genome shotgun (WGS) entry which is preliminary data.</text>
</comment>
<dbReference type="EMBL" id="JQCD01000005">
    <property type="protein sequence ID" value="KRN77912.1"/>
    <property type="molecule type" value="Genomic_DNA"/>
</dbReference>